<dbReference type="PANTHER" id="PTHR48081">
    <property type="entry name" value="AB HYDROLASE SUPERFAMILY PROTEIN C4A8.06C"/>
    <property type="match status" value="1"/>
</dbReference>
<dbReference type="eggNOG" id="COG0657">
    <property type="taxonomic scope" value="Bacteria"/>
</dbReference>
<feature type="domain" description="BD-FAE-like" evidence="2">
    <location>
        <begin position="57"/>
        <end position="239"/>
    </location>
</feature>
<keyword evidence="1" id="KW-0378">Hydrolase</keyword>
<dbReference type="InterPro" id="IPR050300">
    <property type="entry name" value="GDXG_lipolytic_enzyme"/>
</dbReference>
<dbReference type="Proteomes" id="UP000017837">
    <property type="component" value="Unassembled WGS sequence"/>
</dbReference>
<sequence>MILTKRTLLSALGLGGIGTLLAGCNTLSLFNTLTPKDEAVRVARDVSYGDLPRQTYDLYAPKGMARNLPVLVFFYGGGWNTGAKSDYAWMGHALAALGYLVAIPDYRLVPDVVYPVFLEDNALAVKHVMAHASEHGGDISRLGVIGHSAGGYAAAMMALDPRYLGEPSPLKVCVGIAGPYDFYPFDVQASKDAFGKWPKAEETQPIHYARKVDTKFLLQQSRSDTVVGVHNAVNLDKRLKAAGTDVTLQLYDGLTHQDTAAVYSVPFRKKATLRPDAAAWLKANL</sequence>
<evidence type="ECO:0000256" key="1">
    <source>
        <dbReference type="ARBA" id="ARBA00022801"/>
    </source>
</evidence>
<evidence type="ECO:0000259" key="2">
    <source>
        <dbReference type="Pfam" id="PF20434"/>
    </source>
</evidence>
<dbReference type="SUPFAM" id="SSF53474">
    <property type="entry name" value="alpha/beta-Hydrolases"/>
    <property type="match status" value="1"/>
</dbReference>
<dbReference type="EMBL" id="AWGB01000025">
    <property type="protein sequence ID" value="ESQ90280.1"/>
    <property type="molecule type" value="Genomic_DNA"/>
</dbReference>
<name>V4PXG6_9CAUL</name>
<dbReference type="PANTHER" id="PTHR48081:SF33">
    <property type="entry name" value="KYNURENINE FORMAMIDASE"/>
    <property type="match status" value="1"/>
</dbReference>
<accession>V4PXG6</accession>
<organism evidence="3 4">
    <name type="scientific">Asticcacaulis benevestitus DSM 16100 = ATCC BAA-896</name>
    <dbReference type="NCBI Taxonomy" id="1121022"/>
    <lineage>
        <taxon>Bacteria</taxon>
        <taxon>Pseudomonadati</taxon>
        <taxon>Pseudomonadota</taxon>
        <taxon>Alphaproteobacteria</taxon>
        <taxon>Caulobacterales</taxon>
        <taxon>Caulobacteraceae</taxon>
        <taxon>Asticcacaulis</taxon>
    </lineage>
</organism>
<dbReference type="Gene3D" id="3.40.50.1820">
    <property type="entry name" value="alpha/beta hydrolase"/>
    <property type="match status" value="1"/>
</dbReference>
<dbReference type="OrthoDB" id="9771666at2"/>
<dbReference type="STRING" id="1121022.GCA_000376105_03238"/>
<evidence type="ECO:0000313" key="3">
    <source>
        <dbReference type="EMBL" id="ESQ90280.1"/>
    </source>
</evidence>
<proteinExistence type="predicted"/>
<keyword evidence="4" id="KW-1185">Reference proteome</keyword>
<dbReference type="RefSeq" id="WP_018082910.1">
    <property type="nucleotide sequence ID" value="NZ_AQWM01000020.1"/>
</dbReference>
<evidence type="ECO:0000313" key="4">
    <source>
        <dbReference type="Proteomes" id="UP000017837"/>
    </source>
</evidence>
<comment type="caution">
    <text evidence="3">The sequence shown here is derived from an EMBL/GenBank/DDBJ whole genome shotgun (WGS) entry which is preliminary data.</text>
</comment>
<gene>
    <name evidence="3" type="ORF">ABENE_12945</name>
</gene>
<dbReference type="InterPro" id="IPR049492">
    <property type="entry name" value="BD-FAE-like_dom"/>
</dbReference>
<dbReference type="AlphaFoldDB" id="V4PXG6"/>
<dbReference type="InterPro" id="IPR029058">
    <property type="entry name" value="AB_hydrolase_fold"/>
</dbReference>
<dbReference type="Pfam" id="PF20434">
    <property type="entry name" value="BD-FAE"/>
    <property type="match status" value="1"/>
</dbReference>
<protein>
    <recommendedName>
        <fullName evidence="2">BD-FAE-like domain-containing protein</fullName>
    </recommendedName>
</protein>
<dbReference type="PATRIC" id="fig|1121022.4.peg.2627"/>
<dbReference type="PROSITE" id="PS51257">
    <property type="entry name" value="PROKAR_LIPOPROTEIN"/>
    <property type="match status" value="1"/>
</dbReference>
<reference evidence="3 4" key="1">
    <citation type="journal article" date="2014" name="Nature">
        <title>Sequential evolution of bacterial morphology by co-option of a developmental regulator.</title>
        <authorList>
            <person name="Jiang C."/>
            <person name="Brown P.J."/>
            <person name="Ducret A."/>
            <person name="Brun Y.V."/>
        </authorList>
    </citation>
    <scope>NUCLEOTIDE SEQUENCE [LARGE SCALE GENOMIC DNA]</scope>
    <source>
        <strain evidence="3 4">DSM 16100</strain>
    </source>
</reference>
<dbReference type="GO" id="GO:0016787">
    <property type="term" value="F:hydrolase activity"/>
    <property type="evidence" value="ECO:0007669"/>
    <property type="project" value="UniProtKB-KW"/>
</dbReference>